<dbReference type="Gene3D" id="1.10.10.10">
    <property type="entry name" value="Winged helix-like DNA-binding domain superfamily/Winged helix DNA-binding domain"/>
    <property type="match status" value="1"/>
</dbReference>
<dbReference type="PANTHER" id="PTHR33169">
    <property type="entry name" value="PADR-FAMILY TRANSCRIPTIONAL REGULATOR"/>
    <property type="match status" value="1"/>
</dbReference>
<evidence type="ECO:0000259" key="1">
    <source>
        <dbReference type="Pfam" id="PF03551"/>
    </source>
</evidence>
<dbReference type="OrthoDB" id="8443918at2"/>
<dbReference type="EMBL" id="VIGB01000003">
    <property type="protein sequence ID" value="TQF06515.1"/>
    <property type="molecule type" value="Genomic_DNA"/>
</dbReference>
<dbReference type="InterPro" id="IPR005149">
    <property type="entry name" value="Tscrpt_reg_PadR_N"/>
</dbReference>
<dbReference type="Pfam" id="PF03551">
    <property type="entry name" value="PadR"/>
    <property type="match status" value="1"/>
</dbReference>
<organism evidence="2 3">
    <name type="scientific">Kitasatospora acidiphila</name>
    <dbReference type="NCBI Taxonomy" id="2567942"/>
    <lineage>
        <taxon>Bacteria</taxon>
        <taxon>Bacillati</taxon>
        <taxon>Actinomycetota</taxon>
        <taxon>Actinomycetes</taxon>
        <taxon>Kitasatosporales</taxon>
        <taxon>Streptomycetaceae</taxon>
        <taxon>Kitasatospora</taxon>
    </lineage>
</organism>
<dbReference type="InterPro" id="IPR052509">
    <property type="entry name" value="Metal_resp_DNA-bind_regulator"/>
</dbReference>
<evidence type="ECO:0000313" key="2">
    <source>
        <dbReference type="EMBL" id="TQF06515.1"/>
    </source>
</evidence>
<evidence type="ECO:0000313" key="3">
    <source>
        <dbReference type="Proteomes" id="UP000319103"/>
    </source>
</evidence>
<accession>A0A540WBT9</accession>
<feature type="domain" description="Transcription regulator PadR N-terminal" evidence="1">
    <location>
        <begin position="17"/>
        <end position="92"/>
    </location>
</feature>
<reference evidence="2 3" key="1">
    <citation type="submission" date="2019-06" db="EMBL/GenBank/DDBJ databases">
        <title>Description of Kitasatospora acidophila sp. nov. isolated from pine grove soil, and reclassification of Streptomyces novaecaesareae to Kitasatospora novaeceasareae comb. nov.</title>
        <authorList>
            <person name="Kim M.J."/>
        </authorList>
    </citation>
    <scope>NUCLEOTIDE SEQUENCE [LARGE SCALE GENOMIC DNA]</scope>
    <source>
        <strain evidence="2 3">MMS16-CNU292</strain>
    </source>
</reference>
<name>A0A540WBT9_9ACTN</name>
<protein>
    <submittedName>
        <fullName evidence="2">PadR family transcriptional regulator</fullName>
    </submittedName>
</protein>
<proteinExistence type="predicted"/>
<sequence>MSTAPQVPKSSPITLTVLSLLHFKPLHPYGMQRLLKQWGKDQVVNVGQRTSLYRAIDRLLGAGLIAVRETERDQQYPERTVYEITDTGREATRSWLLEMLREPKSEFPEFPVALANLMLLTPEEIEQALAARLTAVRAGQAAQQRSLAETAAFGVPRVAMLENEYAVALATAEVDWLESVIADLRAGTLTWSAEELIAVAQASDAQAPQ</sequence>
<dbReference type="InterPro" id="IPR036390">
    <property type="entry name" value="WH_DNA-bd_sf"/>
</dbReference>
<dbReference type="AlphaFoldDB" id="A0A540WBT9"/>
<keyword evidence="3" id="KW-1185">Reference proteome</keyword>
<dbReference type="RefSeq" id="WP_141636937.1">
    <property type="nucleotide sequence ID" value="NZ_VIGB01000003.1"/>
</dbReference>
<dbReference type="SUPFAM" id="SSF46785">
    <property type="entry name" value="Winged helix' DNA-binding domain"/>
    <property type="match status" value="1"/>
</dbReference>
<gene>
    <name evidence="2" type="ORF">E6W39_35375</name>
</gene>
<dbReference type="InterPro" id="IPR036388">
    <property type="entry name" value="WH-like_DNA-bd_sf"/>
</dbReference>
<comment type="caution">
    <text evidence="2">The sequence shown here is derived from an EMBL/GenBank/DDBJ whole genome shotgun (WGS) entry which is preliminary data.</text>
</comment>
<dbReference type="PANTHER" id="PTHR33169:SF14">
    <property type="entry name" value="TRANSCRIPTIONAL REGULATOR RV3488"/>
    <property type="match status" value="1"/>
</dbReference>
<dbReference type="Proteomes" id="UP000319103">
    <property type="component" value="Unassembled WGS sequence"/>
</dbReference>